<dbReference type="AlphaFoldDB" id="A0A165N269"/>
<sequence length="492" mass="55971">MARFILSLLIDVRLPQPELLADLVGATKALLDFLYMAQYSIHSTTTLDTLKQSLSEFHAKKDIFIELGACSNFLIPKLHMMIHYARAIELYGTTDNYNTESTERLHIDFAKEAYRATNHKDEFPQMTKWLERREKVLQHASYIEWRLLHMQDGHLDAIAGLEQIRWRPPDMACTLHHLMMKHPSRKAVSLAELVSPEGYGAIYLTSALARFVVETSNPGLTRSEVEAQAVNVHFPFSTLPVFHKIKLRNLEHHGKETLDSIHARPRRVGRSEEDLIPARFDTALIRVHLGSGRRIGLTDMRIGRIRVIFSIPENLVACLLPSSAARMQLPRHLIYIEWLSKFTSPDQRYQMYKVSRLVGSVRIASVVPLALIERMWAPLDNHHRLQTDGKPYAVLAKRVALVKARRFDIEHVHATSDPCQALSAPANEIVHYAVRSGREVGALERLVGMLVGALRRAFGVSLFWGRIAEREGTICLVTGWSSVEMSWHGKQP</sequence>
<dbReference type="OrthoDB" id="3232438at2759"/>
<proteinExistence type="predicted"/>
<protein>
    <submittedName>
        <fullName evidence="1">Uncharacterized protein</fullName>
    </submittedName>
</protein>
<dbReference type="Proteomes" id="UP000076727">
    <property type="component" value="Unassembled WGS sequence"/>
</dbReference>
<name>A0A165N269_9APHY</name>
<reference evidence="1 2" key="1">
    <citation type="journal article" date="2016" name="Mol. Biol. Evol.">
        <title>Comparative Genomics of Early-Diverging Mushroom-Forming Fungi Provides Insights into the Origins of Lignocellulose Decay Capabilities.</title>
        <authorList>
            <person name="Nagy L.G."/>
            <person name="Riley R."/>
            <person name="Tritt A."/>
            <person name="Adam C."/>
            <person name="Daum C."/>
            <person name="Floudas D."/>
            <person name="Sun H."/>
            <person name="Yadav J.S."/>
            <person name="Pangilinan J."/>
            <person name="Larsson K.H."/>
            <person name="Matsuura K."/>
            <person name="Barry K."/>
            <person name="Labutti K."/>
            <person name="Kuo R."/>
            <person name="Ohm R.A."/>
            <person name="Bhattacharya S.S."/>
            <person name="Shirouzu T."/>
            <person name="Yoshinaga Y."/>
            <person name="Martin F.M."/>
            <person name="Grigoriev I.V."/>
            <person name="Hibbett D.S."/>
        </authorList>
    </citation>
    <scope>NUCLEOTIDE SEQUENCE [LARGE SCALE GENOMIC DNA]</scope>
    <source>
        <strain evidence="1 2">L-15889</strain>
    </source>
</reference>
<evidence type="ECO:0000313" key="2">
    <source>
        <dbReference type="Proteomes" id="UP000076727"/>
    </source>
</evidence>
<gene>
    <name evidence="1" type="ORF">DAEQUDRAFT_813539</name>
</gene>
<evidence type="ECO:0000313" key="1">
    <source>
        <dbReference type="EMBL" id="KZT66413.1"/>
    </source>
</evidence>
<dbReference type="EMBL" id="KV429089">
    <property type="protein sequence ID" value="KZT66413.1"/>
    <property type="molecule type" value="Genomic_DNA"/>
</dbReference>
<dbReference type="STRING" id="1314783.A0A165N269"/>
<keyword evidence="2" id="KW-1185">Reference proteome</keyword>
<organism evidence="1 2">
    <name type="scientific">Daedalea quercina L-15889</name>
    <dbReference type="NCBI Taxonomy" id="1314783"/>
    <lineage>
        <taxon>Eukaryota</taxon>
        <taxon>Fungi</taxon>
        <taxon>Dikarya</taxon>
        <taxon>Basidiomycota</taxon>
        <taxon>Agaricomycotina</taxon>
        <taxon>Agaricomycetes</taxon>
        <taxon>Polyporales</taxon>
        <taxon>Fomitopsis</taxon>
    </lineage>
</organism>
<accession>A0A165N269</accession>